<dbReference type="Proteomes" id="UP000260457">
    <property type="component" value="Chromosome"/>
</dbReference>
<gene>
    <name evidence="1" type="ORF">DTO10_23410</name>
</gene>
<sequence>MGSSGVDKFGDYPGNTNLTKDMCRMERKNVGLEEVGRSEYFNVHGDVPAIMEPIVLSDQLKNGRLVVLSETTGEEIGFLPSTYSSLLACMRKGFSYRGDIVYSVLRPIPKVDVDLNAHE</sequence>
<dbReference type="RefSeq" id="WP_116821972.1">
    <property type="nucleotide sequence ID" value="NZ_CP030926.1"/>
</dbReference>
<protein>
    <recommendedName>
        <fullName evidence="3">HIRAN domain-containing protein</fullName>
    </recommendedName>
</protein>
<dbReference type="GeneID" id="95401149"/>
<evidence type="ECO:0008006" key="3">
    <source>
        <dbReference type="Google" id="ProtNLM"/>
    </source>
</evidence>
<organism evidence="1 2">
    <name type="scientific">Peribacillus butanolivorans</name>
    <dbReference type="NCBI Taxonomy" id="421767"/>
    <lineage>
        <taxon>Bacteria</taxon>
        <taxon>Bacillati</taxon>
        <taxon>Bacillota</taxon>
        <taxon>Bacilli</taxon>
        <taxon>Bacillales</taxon>
        <taxon>Bacillaceae</taxon>
        <taxon>Peribacillus</taxon>
    </lineage>
</organism>
<reference evidence="1 2" key="1">
    <citation type="submission" date="2018-07" db="EMBL/GenBank/DDBJ databases">
        <title>The molecular basis for the intramolecular migration of carboxyl group in the catabolism of para-hydroxybenzoate via gentisate.</title>
        <authorList>
            <person name="Zhao H."/>
            <person name="Xu Y."/>
            <person name="Lin S."/>
            <person name="Spain J.C."/>
            <person name="Zhou N.-Y."/>
        </authorList>
    </citation>
    <scope>NUCLEOTIDE SEQUENCE [LARGE SCALE GENOMIC DNA]</scope>
    <source>
        <strain evidence="1 2">PHB-7a</strain>
    </source>
</reference>
<proteinExistence type="predicted"/>
<evidence type="ECO:0000313" key="1">
    <source>
        <dbReference type="EMBL" id="AXN41031.1"/>
    </source>
</evidence>
<keyword evidence="2" id="KW-1185">Reference proteome</keyword>
<dbReference type="EMBL" id="CP030926">
    <property type="protein sequence ID" value="AXN41031.1"/>
    <property type="molecule type" value="Genomic_DNA"/>
</dbReference>
<name>A0ABM6XR62_9BACI</name>
<evidence type="ECO:0000313" key="2">
    <source>
        <dbReference type="Proteomes" id="UP000260457"/>
    </source>
</evidence>
<accession>A0ABM6XR62</accession>